<gene>
    <name evidence="1" type="ORF">METZ01_LOCUS134150</name>
</gene>
<dbReference type="AlphaFoldDB" id="A0A381YW92"/>
<organism evidence="1">
    <name type="scientific">marine metagenome</name>
    <dbReference type="NCBI Taxonomy" id="408172"/>
    <lineage>
        <taxon>unclassified sequences</taxon>
        <taxon>metagenomes</taxon>
        <taxon>ecological metagenomes</taxon>
    </lineage>
</organism>
<sequence>MATRPNNLKALSYKIRLPYRFSSNVRSISTIMILYKFLEVTLSWVMKQVRAKLSCHLTPACHRLRHHHP</sequence>
<evidence type="ECO:0000313" key="1">
    <source>
        <dbReference type="EMBL" id="SVA81296.1"/>
    </source>
</evidence>
<name>A0A381YW92_9ZZZZ</name>
<reference evidence="1" key="1">
    <citation type="submission" date="2018-05" db="EMBL/GenBank/DDBJ databases">
        <authorList>
            <person name="Lanie J.A."/>
            <person name="Ng W.-L."/>
            <person name="Kazmierczak K.M."/>
            <person name="Andrzejewski T.M."/>
            <person name="Davidsen T.M."/>
            <person name="Wayne K.J."/>
            <person name="Tettelin H."/>
            <person name="Glass J.I."/>
            <person name="Rusch D."/>
            <person name="Podicherti R."/>
            <person name="Tsui H.-C.T."/>
            <person name="Winkler M.E."/>
        </authorList>
    </citation>
    <scope>NUCLEOTIDE SEQUENCE</scope>
</reference>
<proteinExistence type="predicted"/>
<feature type="non-terminal residue" evidence="1">
    <location>
        <position position="69"/>
    </location>
</feature>
<protein>
    <submittedName>
        <fullName evidence="1">Uncharacterized protein</fullName>
    </submittedName>
</protein>
<accession>A0A381YW92</accession>
<dbReference type="EMBL" id="UINC01019223">
    <property type="protein sequence ID" value="SVA81296.1"/>
    <property type="molecule type" value="Genomic_DNA"/>
</dbReference>